<feature type="domain" description="IraD/Gp25-like" evidence="1">
    <location>
        <begin position="54"/>
        <end position="153"/>
    </location>
</feature>
<name>A0A245ZMJ1_9SPHN</name>
<evidence type="ECO:0000313" key="2">
    <source>
        <dbReference type="EMBL" id="OWK30960.1"/>
    </source>
</evidence>
<comment type="caution">
    <text evidence="2">The sequence shown here is derived from an EMBL/GenBank/DDBJ whole genome shotgun (WGS) entry which is preliminary data.</text>
</comment>
<dbReference type="RefSeq" id="WP_088333619.1">
    <property type="nucleotide sequence ID" value="NZ_NBBJ01000002.1"/>
</dbReference>
<sequence length="177" mass="20219">MAVQQRLTPTIYDKLVADLDISGMRQDDDVAPAVSREKFRYYSVPKLERFNEAALRATVRRDLAWLFNTTNLESLVDLEQFPHVRESVLNYGLSDLAGRTLDRRAVLERAKEIRRAIRLFEPRLSREGLTVDPVEDPTDPHALTYMIQGDISAAAQAMPVKFRTEIEAETTSVNVRE</sequence>
<keyword evidence="3" id="KW-1185">Reference proteome</keyword>
<dbReference type="OrthoDB" id="119583at2"/>
<dbReference type="InterPro" id="IPR053176">
    <property type="entry name" value="T6SS_TssE1-like"/>
</dbReference>
<dbReference type="Gene3D" id="3.10.450.40">
    <property type="match status" value="1"/>
</dbReference>
<dbReference type="PANTHER" id="PTHR38595">
    <property type="entry name" value="CYTOPLASMIC PROTEIN-RELATED"/>
    <property type="match status" value="1"/>
</dbReference>
<protein>
    <submittedName>
        <fullName evidence="2">Protein 25-like lysozyme</fullName>
    </submittedName>
</protein>
<dbReference type="Proteomes" id="UP000197783">
    <property type="component" value="Unassembled WGS sequence"/>
</dbReference>
<dbReference type="SUPFAM" id="SSF160719">
    <property type="entry name" value="gpW/gp25-like"/>
    <property type="match status" value="1"/>
</dbReference>
<organism evidence="2 3">
    <name type="scientific">Sphingomonas mucosissima</name>
    <dbReference type="NCBI Taxonomy" id="370959"/>
    <lineage>
        <taxon>Bacteria</taxon>
        <taxon>Pseudomonadati</taxon>
        <taxon>Pseudomonadota</taxon>
        <taxon>Alphaproteobacteria</taxon>
        <taxon>Sphingomonadales</taxon>
        <taxon>Sphingomonadaceae</taxon>
        <taxon>Sphingomonas</taxon>
    </lineage>
</organism>
<dbReference type="InterPro" id="IPR017737">
    <property type="entry name" value="TssE1-like"/>
</dbReference>
<dbReference type="NCBIfam" id="TIGR03357">
    <property type="entry name" value="VI_zyme"/>
    <property type="match status" value="1"/>
</dbReference>
<dbReference type="InterPro" id="IPR007048">
    <property type="entry name" value="IraD/Gp25-like"/>
</dbReference>
<evidence type="ECO:0000259" key="1">
    <source>
        <dbReference type="Pfam" id="PF04965"/>
    </source>
</evidence>
<dbReference type="EMBL" id="NBBJ01000002">
    <property type="protein sequence ID" value="OWK30960.1"/>
    <property type="molecule type" value="Genomic_DNA"/>
</dbReference>
<gene>
    <name evidence="2" type="ORF">SPMU_19520</name>
</gene>
<proteinExistence type="predicted"/>
<accession>A0A245ZMJ1</accession>
<dbReference type="Pfam" id="PF04965">
    <property type="entry name" value="GPW_gp25"/>
    <property type="match status" value="1"/>
</dbReference>
<dbReference type="PANTHER" id="PTHR38595:SF1">
    <property type="entry name" value="TYPE VI SECRETION SYSTEM COMPONENT TSSE1"/>
    <property type="match status" value="1"/>
</dbReference>
<evidence type="ECO:0000313" key="3">
    <source>
        <dbReference type="Proteomes" id="UP000197783"/>
    </source>
</evidence>
<reference evidence="2 3" key="1">
    <citation type="submission" date="2017-03" db="EMBL/GenBank/DDBJ databases">
        <title>Genome sequence of Sphingomonas mucosissima DSM 17494.</title>
        <authorList>
            <person name="Poehlein A."/>
            <person name="Wuebbeler J.H."/>
            <person name="Steinbuechel A."/>
            <person name="Daniel R."/>
        </authorList>
    </citation>
    <scope>NUCLEOTIDE SEQUENCE [LARGE SCALE GENOMIC DNA]</scope>
    <source>
        <strain evidence="2 3">DSM 17494</strain>
    </source>
</reference>
<dbReference type="AlphaFoldDB" id="A0A245ZMJ1"/>